<feature type="compositionally biased region" description="Low complexity" evidence="1">
    <location>
        <begin position="92"/>
        <end position="108"/>
    </location>
</feature>
<feature type="region of interest" description="Disordered" evidence="1">
    <location>
        <begin position="1"/>
        <end position="28"/>
    </location>
</feature>
<feature type="compositionally biased region" description="Low complexity" evidence="1">
    <location>
        <begin position="182"/>
        <end position="212"/>
    </location>
</feature>
<keyword evidence="4" id="KW-1185">Reference proteome</keyword>
<name>A0ABP6U9J4_9ACTN</name>
<dbReference type="EMBL" id="BAAAXF010000073">
    <property type="protein sequence ID" value="GAA3502916.1"/>
    <property type="molecule type" value="Genomic_DNA"/>
</dbReference>
<feature type="region of interest" description="Disordered" evidence="1">
    <location>
        <begin position="63"/>
        <end position="218"/>
    </location>
</feature>
<feature type="transmembrane region" description="Helical" evidence="2">
    <location>
        <begin position="229"/>
        <end position="250"/>
    </location>
</feature>
<sequence>MPVPSSGARLVGVHPSQLADGAAEHRPAREVPAVTPWLRTLGATLVLGAGAVLLPLPYGPFAGPPGAAGVAHGAERTPPGSDAGDRARAESRSPSAPASPSASRPGSGPDEGRDRPGRPETAREESRDTREESRDTAPPRRGRADEEHTGPREEAGRPDGHGVRRPDTRLDASAPADDDAAEQSPAGDSGGTAPSGSDSSAAAPAPATSSRAAEPDTVAGTAVEPVLRILPLGSGLVLIGLGFALAFLGLRMRQEHGAR</sequence>
<keyword evidence="2" id="KW-1133">Transmembrane helix</keyword>
<dbReference type="Proteomes" id="UP001501455">
    <property type="component" value="Unassembled WGS sequence"/>
</dbReference>
<protein>
    <submittedName>
        <fullName evidence="3">Uncharacterized protein</fullName>
    </submittedName>
</protein>
<organism evidence="3 4">
    <name type="scientific">Streptomyces prasinosporus</name>
    <dbReference type="NCBI Taxonomy" id="68256"/>
    <lineage>
        <taxon>Bacteria</taxon>
        <taxon>Bacillati</taxon>
        <taxon>Actinomycetota</taxon>
        <taxon>Actinomycetes</taxon>
        <taxon>Kitasatosporales</taxon>
        <taxon>Streptomycetaceae</taxon>
        <taxon>Streptomyces</taxon>
        <taxon>Streptomyces albogriseolus group</taxon>
    </lineage>
</organism>
<keyword evidence="2" id="KW-0812">Transmembrane</keyword>
<evidence type="ECO:0000256" key="1">
    <source>
        <dbReference type="SAM" id="MobiDB-lite"/>
    </source>
</evidence>
<evidence type="ECO:0000256" key="2">
    <source>
        <dbReference type="SAM" id="Phobius"/>
    </source>
</evidence>
<evidence type="ECO:0000313" key="4">
    <source>
        <dbReference type="Proteomes" id="UP001501455"/>
    </source>
</evidence>
<proteinExistence type="predicted"/>
<keyword evidence="2" id="KW-0472">Membrane</keyword>
<feature type="compositionally biased region" description="Basic and acidic residues" evidence="1">
    <location>
        <begin position="110"/>
        <end position="170"/>
    </location>
</feature>
<comment type="caution">
    <text evidence="3">The sequence shown here is derived from an EMBL/GenBank/DDBJ whole genome shotgun (WGS) entry which is preliminary data.</text>
</comment>
<gene>
    <name evidence="3" type="ORF">GCM10019016_100260</name>
</gene>
<reference evidence="4" key="1">
    <citation type="journal article" date="2019" name="Int. J. Syst. Evol. Microbiol.">
        <title>The Global Catalogue of Microorganisms (GCM) 10K type strain sequencing project: providing services to taxonomists for standard genome sequencing and annotation.</title>
        <authorList>
            <consortium name="The Broad Institute Genomics Platform"/>
            <consortium name="The Broad Institute Genome Sequencing Center for Infectious Disease"/>
            <person name="Wu L."/>
            <person name="Ma J."/>
        </authorList>
    </citation>
    <scope>NUCLEOTIDE SEQUENCE [LARGE SCALE GENOMIC DNA]</scope>
    <source>
        <strain evidence="4">JCM 4816</strain>
    </source>
</reference>
<feature type="compositionally biased region" description="Low complexity" evidence="1">
    <location>
        <begin position="63"/>
        <end position="72"/>
    </location>
</feature>
<accession>A0ABP6U9J4</accession>
<evidence type="ECO:0000313" key="3">
    <source>
        <dbReference type="EMBL" id="GAA3502916.1"/>
    </source>
</evidence>